<gene>
    <name evidence="5" type="ORF">C9J12_17805</name>
</gene>
<protein>
    <submittedName>
        <fullName evidence="5">Allophanate hydrolase subunit 1</fullName>
    </submittedName>
</protein>
<dbReference type="SUPFAM" id="SSF160467">
    <property type="entry name" value="PH0987 N-terminal domain-like"/>
    <property type="match status" value="1"/>
</dbReference>
<evidence type="ECO:0000256" key="3">
    <source>
        <dbReference type="ARBA" id="ARBA00022840"/>
    </source>
</evidence>
<dbReference type="PANTHER" id="PTHR34698">
    <property type="entry name" value="5-OXOPROLINASE SUBUNIT B"/>
    <property type="match status" value="1"/>
</dbReference>
<keyword evidence="3" id="KW-0067">ATP-binding</keyword>
<dbReference type="EMBL" id="PYMJ01000020">
    <property type="protein sequence ID" value="PSU46569.1"/>
    <property type="molecule type" value="Genomic_DNA"/>
</dbReference>
<organism evidence="5 6">
    <name type="scientific">Photobacterium frigidiphilum</name>
    <dbReference type="NCBI Taxonomy" id="264736"/>
    <lineage>
        <taxon>Bacteria</taxon>
        <taxon>Pseudomonadati</taxon>
        <taxon>Pseudomonadota</taxon>
        <taxon>Gammaproteobacteria</taxon>
        <taxon>Vibrionales</taxon>
        <taxon>Vibrionaceae</taxon>
        <taxon>Photobacterium</taxon>
    </lineage>
</organism>
<dbReference type="SMART" id="SM00796">
    <property type="entry name" value="AHS1"/>
    <property type="match status" value="1"/>
</dbReference>
<dbReference type="InterPro" id="IPR010016">
    <property type="entry name" value="PxpB"/>
</dbReference>
<name>A0A2T3JCI6_9GAMM</name>
<dbReference type="GO" id="GO:0016787">
    <property type="term" value="F:hydrolase activity"/>
    <property type="evidence" value="ECO:0007669"/>
    <property type="project" value="UniProtKB-KW"/>
</dbReference>
<dbReference type="Gene3D" id="2.40.100.10">
    <property type="entry name" value="Cyclophilin-like"/>
    <property type="match status" value="1"/>
</dbReference>
<evidence type="ECO:0000256" key="1">
    <source>
        <dbReference type="ARBA" id="ARBA00022741"/>
    </source>
</evidence>
<dbReference type="PANTHER" id="PTHR34698:SF2">
    <property type="entry name" value="5-OXOPROLINASE SUBUNIT B"/>
    <property type="match status" value="1"/>
</dbReference>
<dbReference type="Gene3D" id="3.30.1360.40">
    <property type="match status" value="1"/>
</dbReference>
<accession>A0A2T3JCI6</accession>
<evidence type="ECO:0000256" key="2">
    <source>
        <dbReference type="ARBA" id="ARBA00022801"/>
    </source>
</evidence>
<dbReference type="Pfam" id="PF02682">
    <property type="entry name" value="CT_C_D"/>
    <property type="match status" value="1"/>
</dbReference>
<proteinExistence type="predicted"/>
<dbReference type="Proteomes" id="UP000240987">
    <property type="component" value="Unassembled WGS sequence"/>
</dbReference>
<dbReference type="AlphaFoldDB" id="A0A2T3JCI6"/>
<keyword evidence="6" id="KW-1185">Reference proteome</keyword>
<dbReference type="InterPro" id="IPR003833">
    <property type="entry name" value="CT_C_D"/>
</dbReference>
<feature type="domain" description="Carboxyltransferase" evidence="4">
    <location>
        <begin position="2"/>
        <end position="215"/>
    </location>
</feature>
<dbReference type="RefSeq" id="WP_107243935.1">
    <property type="nucleotide sequence ID" value="NZ_PYMJ01000020.1"/>
</dbReference>
<dbReference type="GO" id="GO:0005524">
    <property type="term" value="F:ATP binding"/>
    <property type="evidence" value="ECO:0007669"/>
    <property type="project" value="UniProtKB-KW"/>
</dbReference>
<evidence type="ECO:0000313" key="5">
    <source>
        <dbReference type="EMBL" id="PSU46569.1"/>
    </source>
</evidence>
<dbReference type="SUPFAM" id="SSF50891">
    <property type="entry name" value="Cyclophilin-like"/>
    <property type="match status" value="1"/>
</dbReference>
<evidence type="ECO:0000313" key="6">
    <source>
        <dbReference type="Proteomes" id="UP000240987"/>
    </source>
</evidence>
<dbReference type="OrthoDB" id="9778567at2"/>
<sequence>MIKIEPVSETSLIIYLGDQIDLQLTQVIAQLTHYLELHFSEQLVDVTPSYTSILIQYHPLKINFKSIQVSVLAWANKELESKKDRKLNNDDQYTISRGKTITLPVYYDVSVGPDLASLAKEKNLSIEQVITLHQQKTYTVCAIGFAPGFAFLASVDSSIATPRHAEPRLKIPAGSVGIADQQTAVYPDDSPGGWQIIGNCPQQLFSPNTDPISPFEVGDKVTFEAIDRQTFLDLGGVIWPHWK</sequence>
<evidence type="ECO:0000259" key="4">
    <source>
        <dbReference type="SMART" id="SM00796"/>
    </source>
</evidence>
<keyword evidence="2 5" id="KW-0378">Hydrolase</keyword>
<dbReference type="InterPro" id="IPR029000">
    <property type="entry name" value="Cyclophilin-like_dom_sf"/>
</dbReference>
<keyword evidence="1" id="KW-0547">Nucleotide-binding</keyword>
<dbReference type="NCBIfam" id="TIGR00370">
    <property type="entry name" value="5-oxoprolinase subunit PxpB"/>
    <property type="match status" value="1"/>
</dbReference>
<reference evidence="5 6" key="1">
    <citation type="submission" date="2018-01" db="EMBL/GenBank/DDBJ databases">
        <title>Whole genome sequencing of Histamine producing bacteria.</title>
        <authorList>
            <person name="Butler K."/>
        </authorList>
    </citation>
    <scope>NUCLEOTIDE SEQUENCE [LARGE SCALE GENOMIC DNA]</scope>
    <source>
        <strain evidence="5 6">JCM 12947</strain>
    </source>
</reference>
<comment type="caution">
    <text evidence="5">The sequence shown here is derived from an EMBL/GenBank/DDBJ whole genome shotgun (WGS) entry which is preliminary data.</text>
</comment>